<gene>
    <name evidence="3" type="ORF">SAMN05421512_11346</name>
</gene>
<dbReference type="STRING" id="538381.GCA_001696535_00530"/>
<feature type="transmembrane region" description="Helical" evidence="1">
    <location>
        <begin position="39"/>
        <end position="56"/>
    </location>
</feature>
<dbReference type="Pfam" id="PF07331">
    <property type="entry name" value="TctB"/>
    <property type="match status" value="1"/>
</dbReference>
<keyword evidence="4" id="KW-1185">Reference proteome</keyword>
<dbReference type="RefSeq" id="WP_067215684.1">
    <property type="nucleotide sequence ID" value="NZ_MBQE01000001.1"/>
</dbReference>
<feature type="transmembrane region" description="Helical" evidence="1">
    <location>
        <begin position="63"/>
        <end position="84"/>
    </location>
</feature>
<accession>A0A285TM53</accession>
<proteinExistence type="predicted"/>
<feature type="domain" description="DUF1468" evidence="2">
    <location>
        <begin position="6"/>
        <end position="138"/>
    </location>
</feature>
<evidence type="ECO:0000313" key="3">
    <source>
        <dbReference type="EMBL" id="SOC23689.1"/>
    </source>
</evidence>
<evidence type="ECO:0000256" key="1">
    <source>
        <dbReference type="SAM" id="Phobius"/>
    </source>
</evidence>
<dbReference type="InterPro" id="IPR009936">
    <property type="entry name" value="DUF1468"/>
</dbReference>
<dbReference type="AlphaFoldDB" id="A0A285TM53"/>
<dbReference type="OrthoDB" id="5519430at2"/>
<dbReference type="EMBL" id="OBML01000013">
    <property type="protein sequence ID" value="SOC23689.1"/>
    <property type="molecule type" value="Genomic_DNA"/>
</dbReference>
<keyword evidence="1" id="KW-1133">Transmembrane helix</keyword>
<dbReference type="Proteomes" id="UP000219331">
    <property type="component" value="Unassembled WGS sequence"/>
</dbReference>
<evidence type="ECO:0000313" key="4">
    <source>
        <dbReference type="Proteomes" id="UP000219331"/>
    </source>
</evidence>
<organism evidence="3 4">
    <name type="scientific">Stappia indica</name>
    <dbReference type="NCBI Taxonomy" id="538381"/>
    <lineage>
        <taxon>Bacteria</taxon>
        <taxon>Pseudomonadati</taxon>
        <taxon>Pseudomonadota</taxon>
        <taxon>Alphaproteobacteria</taxon>
        <taxon>Hyphomicrobiales</taxon>
        <taxon>Stappiaceae</taxon>
        <taxon>Stappia</taxon>
    </lineage>
</organism>
<evidence type="ECO:0000259" key="2">
    <source>
        <dbReference type="Pfam" id="PF07331"/>
    </source>
</evidence>
<sequence length="146" mass="15782">MADRVFAGAILVIALLYTYIAFTVIKAPFQYDPLGPESWPKLLGIVASLCAIYLIVRPDVERLKADLGTLGRLAVVVVMLLAYGRLFEPLGFLVSTWVFCTAFGIMLGATPLKAFAFGAVTGTVGYFACTRLLELNLPAGLLNHIL</sequence>
<protein>
    <submittedName>
        <fullName evidence="3">Putative tricarboxylic transport membrane protein</fullName>
    </submittedName>
</protein>
<keyword evidence="1" id="KW-0472">Membrane</keyword>
<name>A0A285TM53_9HYPH</name>
<keyword evidence="1" id="KW-0812">Transmembrane</keyword>
<reference evidence="3 4" key="1">
    <citation type="submission" date="2017-08" db="EMBL/GenBank/DDBJ databases">
        <authorList>
            <person name="de Groot N.N."/>
        </authorList>
    </citation>
    <scope>NUCLEOTIDE SEQUENCE [LARGE SCALE GENOMIC DNA]</scope>
    <source>
        <strain evidence="3 4">USBA 352</strain>
    </source>
</reference>